<proteinExistence type="predicted"/>
<feature type="transmembrane region" description="Helical" evidence="1">
    <location>
        <begin position="36"/>
        <end position="53"/>
    </location>
</feature>
<evidence type="ECO:0000313" key="2">
    <source>
        <dbReference type="EMBL" id="TCT00335.1"/>
    </source>
</evidence>
<comment type="caution">
    <text evidence="2">The sequence shown here is derived from an EMBL/GenBank/DDBJ whole genome shotgun (WGS) entry which is preliminary data.</text>
</comment>
<protein>
    <submittedName>
        <fullName evidence="2">Uncharacterized protein</fullName>
    </submittedName>
</protein>
<keyword evidence="3" id="KW-1185">Reference proteome</keyword>
<dbReference type="EMBL" id="SMAF01000003">
    <property type="protein sequence ID" value="TCT00335.1"/>
    <property type="molecule type" value="Genomic_DNA"/>
</dbReference>
<feature type="transmembrane region" description="Helical" evidence="1">
    <location>
        <begin position="206"/>
        <end position="228"/>
    </location>
</feature>
<keyword evidence="1" id="KW-0472">Membrane</keyword>
<dbReference type="Proteomes" id="UP000294599">
    <property type="component" value="Unassembled WGS sequence"/>
</dbReference>
<feature type="transmembrane region" description="Helical" evidence="1">
    <location>
        <begin position="103"/>
        <end position="123"/>
    </location>
</feature>
<keyword evidence="1" id="KW-1133">Transmembrane helix</keyword>
<keyword evidence="1" id="KW-0812">Transmembrane</keyword>
<reference evidence="2 3" key="1">
    <citation type="submission" date="2019-03" db="EMBL/GenBank/DDBJ databases">
        <title>Genomic Encyclopedia of Type Strains, Phase IV (KMG-IV): sequencing the most valuable type-strain genomes for metagenomic binning, comparative biology and taxonomic classification.</title>
        <authorList>
            <person name="Goeker M."/>
        </authorList>
    </citation>
    <scope>NUCLEOTIDE SEQUENCE [LARGE SCALE GENOMIC DNA]</scope>
    <source>
        <strain evidence="2 3">DSM 21944</strain>
    </source>
</reference>
<feature type="transmembrane region" description="Helical" evidence="1">
    <location>
        <begin position="240"/>
        <end position="260"/>
    </location>
</feature>
<evidence type="ECO:0000313" key="3">
    <source>
        <dbReference type="Proteomes" id="UP000294599"/>
    </source>
</evidence>
<name>A0A4R3LP78_9GAMM</name>
<dbReference type="AlphaFoldDB" id="A0A4R3LP78"/>
<accession>A0A4R3LP78</accession>
<evidence type="ECO:0000256" key="1">
    <source>
        <dbReference type="SAM" id="Phobius"/>
    </source>
</evidence>
<gene>
    <name evidence="2" type="ORF">EDC25_103103</name>
</gene>
<feature type="transmembrane region" description="Helical" evidence="1">
    <location>
        <begin position="156"/>
        <end position="181"/>
    </location>
</feature>
<dbReference type="RefSeq" id="WP_123522670.1">
    <property type="nucleotide sequence ID" value="NZ_JBHLWF010000007.1"/>
</dbReference>
<sequence length="495" mass="53268">MDTPERVGTHPLDLELDETPMLQWLAPTFQLLGRRFRQIAPFAAAVVLLTWLTPHIRLAGPFDDGWRSVFDDILQHALLTGVMMTGFAVLARSEGRPWGVGALLPPQAALVRVAIVTAAWAAITWVIGLLLREILSTPFIAQLFIRLLFRFDVYGVYLFTLIFSPLIFMLSATGVMAHIAALRGKEPIADLFVQSFRVVFGQAGRFVKSSLAITSSLLVVIHAIIKMVGGNLIMLAARDAASVVLIVVGILSLISLPWWFVMERALRPQLGVEDDLDPVDDVEAAGVVVASAPAAMAAMSAAVPANEGDVTAAVAAPPAAPSAAELARARAGALVDAGDVDAAARELVAALRERRLGRPDFLSAVEVLPADAALLPELADLASQWQAAGRADDLAWLVRFGLKRDKGFLMDRPDAALAVARQLVAAEQPQPASHLLLAFVNRHRAHAAHRDAGLRLARLLAFRLDNVAAARPLIDKLAQLYPDDVDLAKLRAQLP</sequence>
<organism evidence="2 3">
    <name type="scientific">Pseudofulvimonas gallinarii</name>
    <dbReference type="NCBI Taxonomy" id="634155"/>
    <lineage>
        <taxon>Bacteria</taxon>
        <taxon>Pseudomonadati</taxon>
        <taxon>Pseudomonadota</taxon>
        <taxon>Gammaproteobacteria</taxon>
        <taxon>Lysobacterales</taxon>
        <taxon>Rhodanobacteraceae</taxon>
        <taxon>Pseudofulvimonas</taxon>
    </lineage>
</organism>